<proteinExistence type="predicted"/>
<name>A0ABS0NBK1_9NEIS</name>
<accession>A0ABS0NBK1</accession>
<dbReference type="InterPro" id="IPR036291">
    <property type="entry name" value="NAD(P)-bd_dom_sf"/>
</dbReference>
<comment type="caution">
    <text evidence="2">The sequence shown here is derived from an EMBL/GenBank/DDBJ whole genome shotgun (WGS) entry which is preliminary data.</text>
</comment>
<dbReference type="InterPro" id="IPR057326">
    <property type="entry name" value="KR_dom"/>
</dbReference>
<dbReference type="PANTHER" id="PTHR43975:SF2">
    <property type="entry name" value="EG:BACR7A4.14 PROTEIN-RELATED"/>
    <property type="match status" value="1"/>
</dbReference>
<keyword evidence="3" id="KW-1185">Reference proteome</keyword>
<dbReference type="InterPro" id="IPR002347">
    <property type="entry name" value="SDR_fam"/>
</dbReference>
<dbReference type="PRINTS" id="PR00080">
    <property type="entry name" value="SDRFAMILY"/>
</dbReference>
<dbReference type="PANTHER" id="PTHR43975">
    <property type="entry name" value="ZGC:101858"/>
    <property type="match status" value="1"/>
</dbReference>
<evidence type="ECO:0000313" key="3">
    <source>
        <dbReference type="Proteomes" id="UP000768471"/>
    </source>
</evidence>
<evidence type="ECO:0000313" key="2">
    <source>
        <dbReference type="EMBL" id="MBH5329691.1"/>
    </source>
</evidence>
<dbReference type="Pfam" id="PF13561">
    <property type="entry name" value="adh_short_C2"/>
    <property type="match status" value="1"/>
</dbReference>
<sequence>MMSQLQNQTALVTGAGSGIGQDIAVKLAQMGANVVITGRKEAPLKETAALHGNISYIVADAGKTEDVSRVLAEIQQKFNRLDIIVNNAGMAPVTPIAEQTLAEFDAVFNINVRAVVDLTTQALPLLKASRGSIVNIGSAVANQPLPNMSVYSASKAALKTLTFVWAKELAKDGIRVNNIAVGPIETPIYEKTELSAEEAQAHKDRVTSLVPLGRFGLPKDISAIVALLVSDEGSFITGADIAVDGGFGI</sequence>
<dbReference type="NCBIfam" id="NF005559">
    <property type="entry name" value="PRK07231.1"/>
    <property type="match status" value="1"/>
</dbReference>
<reference evidence="2 3" key="1">
    <citation type="submission" date="2020-09" db="EMBL/GenBank/DDBJ databases">
        <title>Eikenella S3660 sp. nov., isolated from a throat swab.</title>
        <authorList>
            <person name="Buhl M."/>
        </authorList>
    </citation>
    <scope>NUCLEOTIDE SEQUENCE [LARGE SCALE GENOMIC DNA]</scope>
    <source>
        <strain evidence="2 3">S3360</strain>
    </source>
</reference>
<dbReference type="Gene3D" id="3.40.50.720">
    <property type="entry name" value="NAD(P)-binding Rossmann-like Domain"/>
    <property type="match status" value="1"/>
</dbReference>
<dbReference type="EMBL" id="JACSGR010000006">
    <property type="protein sequence ID" value="MBH5329691.1"/>
    <property type="molecule type" value="Genomic_DNA"/>
</dbReference>
<dbReference type="SUPFAM" id="SSF51735">
    <property type="entry name" value="NAD(P)-binding Rossmann-fold domains"/>
    <property type="match status" value="1"/>
</dbReference>
<dbReference type="Proteomes" id="UP000768471">
    <property type="component" value="Unassembled WGS sequence"/>
</dbReference>
<dbReference type="CDD" id="cd05233">
    <property type="entry name" value="SDR_c"/>
    <property type="match status" value="1"/>
</dbReference>
<dbReference type="SMART" id="SM00822">
    <property type="entry name" value="PKS_KR"/>
    <property type="match status" value="1"/>
</dbReference>
<gene>
    <name evidence="2" type="ORF">H9Q10_08425</name>
</gene>
<evidence type="ECO:0000259" key="1">
    <source>
        <dbReference type="SMART" id="SM00822"/>
    </source>
</evidence>
<dbReference type="PRINTS" id="PR00081">
    <property type="entry name" value="GDHRDH"/>
</dbReference>
<organism evidence="2 3">
    <name type="scientific">Eikenella glucosivorans</name>
    <dbReference type="NCBI Taxonomy" id="2766967"/>
    <lineage>
        <taxon>Bacteria</taxon>
        <taxon>Pseudomonadati</taxon>
        <taxon>Pseudomonadota</taxon>
        <taxon>Betaproteobacteria</taxon>
        <taxon>Neisseriales</taxon>
        <taxon>Neisseriaceae</taxon>
        <taxon>Eikenella</taxon>
    </lineage>
</organism>
<feature type="domain" description="Ketoreductase" evidence="1">
    <location>
        <begin position="8"/>
        <end position="182"/>
    </location>
</feature>
<dbReference type="PROSITE" id="PS00061">
    <property type="entry name" value="ADH_SHORT"/>
    <property type="match status" value="1"/>
</dbReference>
<protein>
    <submittedName>
        <fullName evidence="2">SDR family oxidoreductase</fullName>
    </submittedName>
</protein>
<dbReference type="InterPro" id="IPR020904">
    <property type="entry name" value="Sc_DH/Rdtase_CS"/>
</dbReference>